<dbReference type="STRING" id="999627.SAMN05216236_11210"/>
<gene>
    <name evidence="1" type="ORF">SAMN05216236_11210</name>
</gene>
<dbReference type="EMBL" id="FPAW01000012">
    <property type="protein sequence ID" value="SFT90451.1"/>
    <property type="molecule type" value="Genomic_DNA"/>
</dbReference>
<dbReference type="Proteomes" id="UP000182466">
    <property type="component" value="Unassembled WGS sequence"/>
</dbReference>
<evidence type="ECO:0000313" key="2">
    <source>
        <dbReference type="Proteomes" id="UP000182466"/>
    </source>
</evidence>
<protein>
    <recommendedName>
        <fullName evidence="3">Transposase</fullName>
    </recommendedName>
</protein>
<keyword evidence="2" id="KW-1185">Reference proteome</keyword>
<reference evidence="1 2" key="1">
    <citation type="submission" date="2016-10" db="EMBL/GenBank/DDBJ databases">
        <authorList>
            <person name="de Groot N.N."/>
        </authorList>
    </citation>
    <scope>NUCLEOTIDE SEQUENCE [LARGE SCALE GENOMIC DNA]</scope>
    <source>
        <strain evidence="1 2">CGMCC 1.10959</strain>
    </source>
</reference>
<evidence type="ECO:0000313" key="1">
    <source>
        <dbReference type="EMBL" id="SFT90451.1"/>
    </source>
</evidence>
<evidence type="ECO:0008006" key="3">
    <source>
        <dbReference type="Google" id="ProtNLM"/>
    </source>
</evidence>
<dbReference type="AlphaFoldDB" id="A0A1I7BTN8"/>
<sequence>MPDRFNGRVEAVLQSRRVRARAAPEATRHRYVWLCNRQIPQSALGSKTHAQAMNDWQIQARTVQETAILPSGGAAILSERGQFPAY</sequence>
<accession>A0A1I7BTN8</accession>
<organism evidence="1 2">
    <name type="scientific">Sedimentitalea nanhaiensis</name>
    <dbReference type="NCBI Taxonomy" id="999627"/>
    <lineage>
        <taxon>Bacteria</taxon>
        <taxon>Pseudomonadati</taxon>
        <taxon>Pseudomonadota</taxon>
        <taxon>Alphaproteobacteria</taxon>
        <taxon>Rhodobacterales</taxon>
        <taxon>Paracoccaceae</taxon>
        <taxon>Sedimentitalea</taxon>
    </lineage>
</organism>
<proteinExistence type="predicted"/>
<name>A0A1I7BTN8_9RHOB</name>